<organism evidence="2 3">
    <name type="scientific">candidate division WOR-3 bacterium JGI_Cruoil_03_44_89</name>
    <dbReference type="NCBI Taxonomy" id="1973748"/>
    <lineage>
        <taxon>Bacteria</taxon>
        <taxon>Bacteria division WOR-3</taxon>
    </lineage>
</organism>
<dbReference type="PANTHER" id="PTHR31876:SF26">
    <property type="entry name" value="PROTEIN LIKE COV 2"/>
    <property type="match status" value="1"/>
</dbReference>
<proteinExistence type="predicted"/>
<dbReference type="EMBL" id="NOZQ01000045">
    <property type="protein sequence ID" value="OYD16890.1"/>
    <property type="molecule type" value="Genomic_DNA"/>
</dbReference>
<dbReference type="Proteomes" id="UP000215215">
    <property type="component" value="Unassembled WGS sequence"/>
</dbReference>
<evidence type="ECO:0000256" key="1">
    <source>
        <dbReference type="SAM" id="Phobius"/>
    </source>
</evidence>
<evidence type="ECO:0008006" key="4">
    <source>
        <dbReference type="Google" id="ProtNLM"/>
    </source>
</evidence>
<accession>A0A235BX03</accession>
<evidence type="ECO:0000313" key="2">
    <source>
        <dbReference type="EMBL" id="OYD16890.1"/>
    </source>
</evidence>
<sequence length="210" mass="23389">MIKGFKNRFLLGFAVIVPIFLAIFIIWYLTARIGGLFSALFSRIPQLSGFSGYITALFGFFTAIFIIYLVGFLATSLVGKSILRLIEWILGKIPLIRGIYSGARQLTHALFVDRSAFKKAVLVEFPRKGLYSIGFVTNEKGYKEGDTYLVSLFIPTTPNITTGYYILARKDELIFLPFGVEKAFNILISGGVISVPENIPGLRPETPVCR</sequence>
<evidence type="ECO:0000313" key="3">
    <source>
        <dbReference type="Proteomes" id="UP000215215"/>
    </source>
</evidence>
<protein>
    <recommendedName>
        <fullName evidence="4">DUF502 domain-containing protein</fullName>
    </recommendedName>
</protein>
<keyword evidence="1" id="KW-0472">Membrane</keyword>
<feature type="transmembrane region" description="Helical" evidence="1">
    <location>
        <begin position="9"/>
        <end position="30"/>
    </location>
</feature>
<name>A0A235BX03_UNCW3</name>
<feature type="transmembrane region" description="Helical" evidence="1">
    <location>
        <begin position="50"/>
        <end position="74"/>
    </location>
</feature>
<dbReference type="Pfam" id="PF04367">
    <property type="entry name" value="DUF502"/>
    <property type="match status" value="1"/>
</dbReference>
<comment type="caution">
    <text evidence="2">The sequence shown here is derived from an EMBL/GenBank/DDBJ whole genome shotgun (WGS) entry which is preliminary data.</text>
</comment>
<reference evidence="2 3" key="1">
    <citation type="submission" date="2017-07" db="EMBL/GenBank/DDBJ databases">
        <title>Recovery of genomes from metagenomes via a dereplication, aggregation, and scoring strategy.</title>
        <authorList>
            <person name="Sieber C.M."/>
            <person name="Probst A.J."/>
            <person name="Sharrar A."/>
            <person name="Thomas B.C."/>
            <person name="Hess M."/>
            <person name="Tringe S.G."/>
            <person name="Banfield J.F."/>
        </authorList>
    </citation>
    <scope>NUCLEOTIDE SEQUENCE [LARGE SCALE GENOMIC DNA]</scope>
    <source>
        <strain evidence="2">JGI_Cruoil_03_44_89</strain>
    </source>
</reference>
<dbReference type="InterPro" id="IPR007462">
    <property type="entry name" value="COV1-like"/>
</dbReference>
<dbReference type="AlphaFoldDB" id="A0A235BX03"/>
<gene>
    <name evidence="2" type="ORF">CH333_02255</name>
</gene>
<keyword evidence="1" id="KW-1133">Transmembrane helix</keyword>
<keyword evidence="1" id="KW-0812">Transmembrane</keyword>
<dbReference type="PANTHER" id="PTHR31876">
    <property type="entry name" value="COV-LIKE PROTEIN 1"/>
    <property type="match status" value="1"/>
</dbReference>